<feature type="region of interest" description="Disordered" evidence="1">
    <location>
        <begin position="257"/>
        <end position="283"/>
    </location>
</feature>
<dbReference type="InterPro" id="IPR001194">
    <property type="entry name" value="cDENN_dom"/>
</dbReference>
<feature type="region of interest" description="Disordered" evidence="1">
    <location>
        <begin position="511"/>
        <end position="556"/>
    </location>
</feature>
<dbReference type="InterPro" id="IPR043153">
    <property type="entry name" value="DENN_C"/>
</dbReference>
<dbReference type="Proteomes" id="UP000030754">
    <property type="component" value="Unassembled WGS sequence"/>
</dbReference>
<feature type="compositionally biased region" description="Low complexity" evidence="1">
    <location>
        <begin position="2535"/>
        <end position="2564"/>
    </location>
</feature>
<feature type="region of interest" description="Disordered" evidence="1">
    <location>
        <begin position="351"/>
        <end position="437"/>
    </location>
</feature>
<feature type="region of interest" description="Disordered" evidence="1">
    <location>
        <begin position="2167"/>
        <end position="2195"/>
    </location>
</feature>
<dbReference type="PROSITE" id="PS50211">
    <property type="entry name" value="DENN"/>
    <property type="match status" value="1"/>
</dbReference>
<feature type="region of interest" description="Disordered" evidence="1">
    <location>
        <begin position="189"/>
        <end position="229"/>
    </location>
</feature>
<proteinExistence type="predicted"/>
<feature type="compositionally biased region" description="Polar residues" evidence="1">
    <location>
        <begin position="536"/>
        <end position="545"/>
    </location>
</feature>
<feature type="region of interest" description="Disordered" evidence="1">
    <location>
        <begin position="1418"/>
        <end position="1451"/>
    </location>
</feature>
<feature type="region of interest" description="Disordered" evidence="1">
    <location>
        <begin position="1744"/>
        <end position="1765"/>
    </location>
</feature>
<feature type="compositionally biased region" description="Polar residues" evidence="1">
    <location>
        <begin position="1749"/>
        <end position="1765"/>
    </location>
</feature>
<dbReference type="GO" id="GO:0031410">
    <property type="term" value="C:cytoplasmic vesicle"/>
    <property type="evidence" value="ECO:0007669"/>
    <property type="project" value="TreeGrafter"/>
</dbReference>
<feature type="compositionally biased region" description="Low complexity" evidence="1">
    <location>
        <begin position="2440"/>
        <end position="2452"/>
    </location>
</feature>
<dbReference type="SMART" id="SM00799">
    <property type="entry name" value="DENN"/>
    <property type="match status" value="1"/>
</dbReference>
<feature type="compositionally biased region" description="Basic and acidic residues" evidence="1">
    <location>
        <begin position="407"/>
        <end position="432"/>
    </location>
</feature>
<feature type="region of interest" description="Disordered" evidence="1">
    <location>
        <begin position="2426"/>
        <end position="2463"/>
    </location>
</feature>
<evidence type="ECO:0000313" key="4">
    <source>
        <dbReference type="Proteomes" id="UP000030754"/>
    </source>
</evidence>
<protein>
    <recommendedName>
        <fullName evidence="2">UDENN domain-containing protein</fullName>
    </recommendedName>
</protein>
<keyword evidence="4" id="KW-1185">Reference proteome</keyword>
<feature type="compositionally biased region" description="Polar residues" evidence="1">
    <location>
        <begin position="2428"/>
        <end position="2438"/>
    </location>
</feature>
<feature type="domain" description="UDENN" evidence="2">
    <location>
        <begin position="1097"/>
        <end position="1418"/>
    </location>
</feature>
<dbReference type="GO" id="GO:0032483">
    <property type="term" value="P:regulation of Rab protein signal transduction"/>
    <property type="evidence" value="ECO:0007669"/>
    <property type="project" value="TreeGrafter"/>
</dbReference>
<feature type="region of interest" description="Disordered" evidence="1">
    <location>
        <begin position="2531"/>
        <end position="2564"/>
    </location>
</feature>
<dbReference type="Pfam" id="PF02141">
    <property type="entry name" value="DENN"/>
    <property type="match status" value="1"/>
</dbReference>
<feature type="region of interest" description="Disordered" evidence="1">
    <location>
        <begin position="1932"/>
        <end position="1963"/>
    </location>
</feature>
<feature type="region of interest" description="Disordered" evidence="1">
    <location>
        <begin position="42"/>
        <end position="72"/>
    </location>
</feature>
<feature type="compositionally biased region" description="Polar residues" evidence="1">
    <location>
        <begin position="2168"/>
        <end position="2180"/>
    </location>
</feature>
<dbReference type="VEuPathDB" id="ToxoDB:ENH_00010040"/>
<dbReference type="RefSeq" id="XP_013439533.1">
    <property type="nucleotide sequence ID" value="XM_013584079.1"/>
</dbReference>
<dbReference type="InterPro" id="IPR037516">
    <property type="entry name" value="Tripartite_DENN"/>
</dbReference>
<name>U6MDT7_9EIME</name>
<sequence>MQAGCLASTPLSCSDSRTVAASSTAANITAVDGNTTCITPTREAAATGERAAPSPFPMGRTASDTPSAPATPEVTIKAAGLPAAAAEDAAMTTPEDAPSVQRGELSIAAPAGTDAEKAAEEAVIAEAVNDAVSGAKVDDAIGLYMEDPSNFSPVASKRNPTDSPVSCPLPLSAAAIGGPWAPSASIKVWHSPSLSPGDNRTKSPEDSPGAPPEEASVTPPRGSPAKPFEETCLGHLSEIPEDSSERCSLEAEAACRIHPNTPSKNPPKKAPGDSSEKAVTGGCESSGLGDSFGAVTNAFLEWCSWGDSAEFRGVPGGRGDGWGTRKQIFEGLVERCQRQQLELQGQLRQQLQKQQKQSKREAEQREKPQQQQRRASDLPRRQMTQQQDVPLLQPIDATVNKQQQQQHGEKQPPKKVNEEKQPHVQQGEDQRQQRRRSYQQFSRRIRCMPSLVEAFLILGPSTARPVLDCCVGDYCEQQQQKLCSCCCEANTFRQSRDMACTAAAAAVPAAGEESEASTPQEPLPDKQQQEEEINPAENTNEGTPLSSSGRSSSYGSTDDLLQPRVWWCCTGKNVPCLFPKGIVPPRSNSCGSKKSIDSNTSRSNSSCCYSSSVCSSSRVHSCGSSRVHSLCSVSQGCAWAPAAAAAECSSSSNAALTQQAIGSSSTCGKSSNSSSSRSSSYCCRSCSRKQADSCSRSASRGSSNHKGEMHAARIDAVSAEGESKVCCSHLRTTTMQRRSCRCSSCFSGCSSKRSISDTHLCCSKELTRRRSTSWPEAGSETLTATRGADAGDITTSETKPAAGATANIKTATGAADAPAVAAAAEESPEAERRSKHHSSAIVCCRVRSVDSCNRSNSNWGSSIYYKGSSRNIQGCCSCSYIPSFDVAVTRKGKPKIVIVQEMAAKRVQAPRESPKAESAEEPATAWAGACTPEEGGSDASWLPPEVPPAAELFCFPKGAAQVLPLSSGCLCTLLTPQQQRLDAAAPLCRSPWHSYYPDALQELLSSPVQAAPTATAMAPETMLAVSQTEVPHTAGTAPSATTTTAGTAPAGNPRCMCDWGGCPCASLLRVHSPSSSVFVLTDFQGRRLYGHCLRFFELVAMEVPNNNSCSPVNECSKRTAAAHAEAPAENARKPAVEAQQEVEKAEGEESTAGTRTAEDARPAAAVADSCCSKPPLLYVERAFCILSELPFFGAFHEWLWCTYTSYAALCQTTACASGGRIVLQKQQYVQQRLLLASPLLYLQQQAERLVAETPAPVAAHIWQVLPLQQFHNLYSDNSSCPNGCTGRNGNSKFRKNDGCSCNTLKISVSLSSARALHFALPSPGSLPLLQLPLVDLLKHFPLELLLLILLLLLCEKQIVLLSASVNRLSLLPCALTALMYPLRYSQVFVPLLPAPLVHFVSMPLPFCVGMLTPQQERQEATAELLQPPGKGTSSSSNYRRRGGAPRGRPAPPAVYVCTIPDFSAAATSAAAGTAGTNSTSSNYNGNCTNTVSGNMLYAINMFAQSLDSFPLGVYLVDLDNCSVSLSHVAFATAAEDSQQRELLGPSATAAAAATAAEATATAAAPGAAPWGLPPLPIAMLGQLVSSLVPLLCGDLVAAAAAAAAAAAIVDENLTSQQRKMLHRHQQKQHKKRRQQQQPQIPAFLPSNWLLLRDSIAAHTAEEAAAYSARRASSGSGNVNGASSLGASATAMHQSQGATKGDPLQLLRTSSTNQQQQRLLLSPYGRGLSSASFGTASTAGIAGTAGAGSCRNSNSNASQRGGPSRTHSGALLSVFRFLNLLPPGKTEQQQLQQQHGLQVQLQHLPQPAKLQLQQQQQHRRDNWLWRLWGQRPSAAGAEITDAAAAAAAAASAATVATGRGGPGQPALLRYSSVPAGAKAAAAAADVTTWMRSKESKQRQNAWQENLQEVQQEQPKQLQLEQLERLKQMEPHMLKQEQPKQLQEEPHHKLKHEEQQQKQQQEQHYFEKSNNSVPITTPGVSPAAKLAASSEAESAEAIVSQGHQHGPLLEQQSLSLLEQKQRPAIPSNRGRRGVSLLWQRQCRSSSEVFERSKAWGTGTRPSTAAARGVTAPSTAAAAVSGASNRDELWGPGTAISSAPATFIAAAGVYDGAAAVASAATESSSNLLPVWREFSGVSFESSEEGDTLTLSAVNTGTQDVCATTPVAAAPSSGSGDCISNTEHSPPPQAEAATEKEETDMAAAAAALRIAALKQASTVCAQPQIHPLDSAENPLGFFGDWSSSLAIDTCCQQRQEEQQRVQQKQADAAADAAVREAFLRFFVDLLRGCNTFTGCRREGLAVGARGGALKGKEASAQAGRSRGHGLPKEADPLVQEICSTQAFASFLQLQDEARAAELPELPPGVLLQRHAEAPYGASPGNLYESGKDPLGALRAPSPRSIRAEKEAAAAAASYCKPFWACDADRTARWKSSKGSPVSSANLPTAATAKTKTEGATQPEPTASHSVSHYSWGCCVPCGVKYTVPVRPYSAAPAAISSSSSITMKSRDHLVDEGMTVLLRPRWPLSWPSASLRTAKKCVSSRQSKRSWSSSSSNRIGTSSNNSGTESGR</sequence>
<dbReference type="InterPro" id="IPR051696">
    <property type="entry name" value="DENN_Domain_GEFs"/>
</dbReference>
<feature type="compositionally biased region" description="Low complexity" evidence="1">
    <location>
        <begin position="1905"/>
        <end position="1914"/>
    </location>
</feature>
<evidence type="ECO:0000256" key="1">
    <source>
        <dbReference type="SAM" id="MobiDB-lite"/>
    </source>
</evidence>
<evidence type="ECO:0000259" key="2">
    <source>
        <dbReference type="PROSITE" id="PS50211"/>
    </source>
</evidence>
<feature type="compositionally biased region" description="Low complexity" evidence="1">
    <location>
        <begin position="546"/>
        <end position="556"/>
    </location>
</feature>
<feature type="region of interest" description="Disordered" evidence="1">
    <location>
        <begin position="1617"/>
        <end position="1639"/>
    </location>
</feature>
<dbReference type="PANTHER" id="PTHR12296:SF21">
    <property type="entry name" value="DENN DOMAIN-CONTAINING PROTEIN 3"/>
    <property type="match status" value="1"/>
</dbReference>
<dbReference type="PANTHER" id="PTHR12296">
    <property type="entry name" value="DENN DOMAIN-CONTAINING PROTEIN 4"/>
    <property type="match status" value="1"/>
</dbReference>
<organism evidence="3 4">
    <name type="scientific">Eimeria necatrix</name>
    <dbReference type="NCBI Taxonomy" id="51315"/>
    <lineage>
        <taxon>Eukaryota</taxon>
        <taxon>Sar</taxon>
        <taxon>Alveolata</taxon>
        <taxon>Apicomplexa</taxon>
        <taxon>Conoidasida</taxon>
        <taxon>Coccidia</taxon>
        <taxon>Eucoccidiorida</taxon>
        <taxon>Eimeriorina</taxon>
        <taxon>Eimeriidae</taxon>
        <taxon>Eimeria</taxon>
    </lineage>
</organism>
<feature type="region of interest" description="Disordered" evidence="1">
    <location>
        <begin position="1126"/>
        <end position="1160"/>
    </location>
</feature>
<dbReference type="EMBL" id="HG722370">
    <property type="protein sequence ID" value="CDJ62171.1"/>
    <property type="molecule type" value="Genomic_DNA"/>
</dbReference>
<feature type="compositionally biased region" description="Basic and acidic residues" evidence="1">
    <location>
        <begin position="358"/>
        <end position="380"/>
    </location>
</feature>
<dbReference type="Gene3D" id="3.40.50.11500">
    <property type="match status" value="1"/>
</dbReference>
<feature type="compositionally biased region" description="Basic residues" evidence="1">
    <location>
        <begin position="1619"/>
        <end position="1634"/>
    </location>
</feature>
<feature type="region of interest" description="Disordered" evidence="1">
    <location>
        <begin position="1890"/>
        <end position="1914"/>
    </location>
</feature>
<dbReference type="OrthoDB" id="74314at2759"/>
<feature type="region of interest" description="Disordered" evidence="1">
    <location>
        <begin position="773"/>
        <end position="801"/>
    </location>
</feature>
<accession>U6MDT7</accession>
<gene>
    <name evidence="3" type="ORF">ENH_00010040</name>
</gene>
<feature type="region of interest" description="Disordered" evidence="1">
    <location>
        <begin position="2051"/>
        <end position="2070"/>
    </location>
</feature>
<dbReference type="GeneID" id="25471189"/>
<reference evidence="3" key="1">
    <citation type="submission" date="2013-10" db="EMBL/GenBank/DDBJ databases">
        <title>Genomic analysis of the causative agents of coccidiosis in chickens.</title>
        <authorList>
            <person name="Reid A.J."/>
            <person name="Blake D."/>
            <person name="Billington K."/>
            <person name="Browne H."/>
            <person name="Dunn M."/>
            <person name="Hung S."/>
            <person name="Kawahara F."/>
            <person name="Miranda-Saavedra D."/>
            <person name="Mourier T."/>
            <person name="Nagra H."/>
            <person name="Otto T.D."/>
            <person name="Rawlings N."/>
            <person name="Sanchez A."/>
            <person name="Sanders M."/>
            <person name="Subramaniam C."/>
            <person name="Tay Y."/>
            <person name="Dear P."/>
            <person name="Doerig C."/>
            <person name="Gruber A."/>
            <person name="Parkinson J."/>
            <person name="Shirley M."/>
            <person name="Wan K.L."/>
            <person name="Berriman M."/>
            <person name="Tomley F."/>
            <person name="Pain A."/>
        </authorList>
    </citation>
    <scope>NUCLEOTIDE SEQUENCE [LARGE SCALE GENOMIC DNA]</scope>
    <source>
        <strain evidence="3">Houghton</strain>
    </source>
</reference>
<feature type="compositionally biased region" description="Polar residues" evidence="1">
    <location>
        <begin position="2454"/>
        <end position="2463"/>
    </location>
</feature>
<feature type="compositionally biased region" description="Low complexity" evidence="1">
    <location>
        <begin position="42"/>
        <end position="53"/>
    </location>
</feature>
<feature type="compositionally biased region" description="Basic and acidic residues" evidence="1">
    <location>
        <begin position="1130"/>
        <end position="1147"/>
    </location>
</feature>
<evidence type="ECO:0000313" key="3">
    <source>
        <dbReference type="EMBL" id="CDJ62171.1"/>
    </source>
</evidence>
<reference evidence="3" key="2">
    <citation type="submission" date="2013-10" db="EMBL/GenBank/DDBJ databases">
        <authorList>
            <person name="Aslett M."/>
        </authorList>
    </citation>
    <scope>NUCLEOTIDE SEQUENCE [LARGE SCALE GENOMIC DNA]</scope>
    <source>
        <strain evidence="3">Houghton</strain>
    </source>
</reference>
<feature type="compositionally biased region" description="Basic and acidic residues" evidence="1">
    <location>
        <begin position="1932"/>
        <end position="1954"/>
    </location>
</feature>